<reference evidence="1 2" key="1">
    <citation type="journal article" date="2015" name="Genome Announc.">
        <title>Complete Genome Sequence of Cupriavidus basilensis 4G11, Isolated from the Oak Ridge Field Research Center Site.</title>
        <authorList>
            <person name="Ray J."/>
            <person name="Waters R.J."/>
            <person name="Skerker J.M."/>
            <person name="Kuehl J.V."/>
            <person name="Price M.N."/>
            <person name="Huang J."/>
            <person name="Chakraborty R."/>
            <person name="Arkin A.P."/>
            <person name="Deutschbauer A."/>
        </authorList>
    </citation>
    <scope>NUCLEOTIDE SEQUENCE [LARGE SCALE GENOMIC DNA]</scope>
    <source>
        <strain evidence="1">4G11</strain>
    </source>
</reference>
<dbReference type="STRING" id="68895.RR42_m0349"/>
<dbReference type="KEGG" id="cbw:RR42_m0349"/>
<organism evidence="1 2">
    <name type="scientific">Cupriavidus basilensis</name>
    <dbReference type="NCBI Taxonomy" id="68895"/>
    <lineage>
        <taxon>Bacteria</taxon>
        <taxon>Pseudomonadati</taxon>
        <taxon>Pseudomonadota</taxon>
        <taxon>Betaproteobacteria</taxon>
        <taxon>Burkholderiales</taxon>
        <taxon>Burkholderiaceae</taxon>
        <taxon>Cupriavidus</taxon>
    </lineage>
</organism>
<evidence type="ECO:0000313" key="1">
    <source>
        <dbReference type="EMBL" id="AJG17763.1"/>
    </source>
</evidence>
<protein>
    <submittedName>
        <fullName evidence="1">Uncharacterized protein</fullName>
    </submittedName>
</protein>
<proteinExistence type="predicted"/>
<sequence length="43" mass="4657">MAPFFIAGRRRATPGLRSPAVWIYSCQQLSPPMLASALARGIP</sequence>
<dbReference type="EMBL" id="CP010536">
    <property type="protein sequence ID" value="AJG17763.1"/>
    <property type="molecule type" value="Genomic_DNA"/>
</dbReference>
<dbReference type="Proteomes" id="UP000031843">
    <property type="component" value="Chromosome main"/>
</dbReference>
<evidence type="ECO:0000313" key="2">
    <source>
        <dbReference type="Proteomes" id="UP000031843"/>
    </source>
</evidence>
<dbReference type="AlphaFoldDB" id="A0A0C4Y4L5"/>
<accession>A0A0C4Y4L5</accession>
<name>A0A0C4Y4L5_9BURK</name>
<keyword evidence="2" id="KW-1185">Reference proteome</keyword>
<gene>
    <name evidence="1" type="ORF">RR42_m0349</name>
</gene>